<gene>
    <name evidence="5" type="ORF">GCM10023081_04080</name>
</gene>
<dbReference type="Proteomes" id="UP001500752">
    <property type="component" value="Unassembled WGS sequence"/>
</dbReference>
<dbReference type="InterPro" id="IPR027417">
    <property type="entry name" value="P-loop_NTPase"/>
</dbReference>
<dbReference type="EMBL" id="BAABEO010000006">
    <property type="protein sequence ID" value="GAA3668783.1"/>
    <property type="molecule type" value="Genomic_DNA"/>
</dbReference>
<dbReference type="InterPro" id="IPR013611">
    <property type="entry name" value="Transp-assoc_OB_typ2"/>
</dbReference>
<dbReference type="InterPro" id="IPR003593">
    <property type="entry name" value="AAA+_ATPase"/>
</dbReference>
<dbReference type="RefSeq" id="WP_345148085.1">
    <property type="nucleotide sequence ID" value="NZ_BAABEO010000006.1"/>
</dbReference>
<dbReference type="InterPro" id="IPR017871">
    <property type="entry name" value="ABC_transporter-like_CS"/>
</dbReference>
<dbReference type="InterPro" id="IPR050093">
    <property type="entry name" value="ABC_SmlMolc_Importer"/>
</dbReference>
<dbReference type="Gene3D" id="3.40.50.300">
    <property type="entry name" value="P-loop containing nucleotide triphosphate hydrolases"/>
    <property type="match status" value="1"/>
</dbReference>
<evidence type="ECO:0000256" key="1">
    <source>
        <dbReference type="ARBA" id="ARBA00022448"/>
    </source>
</evidence>
<dbReference type="PANTHER" id="PTHR42781:SF4">
    <property type="entry name" value="SPERMIDINE_PUTRESCINE IMPORT ATP-BINDING PROTEIN POTA"/>
    <property type="match status" value="1"/>
</dbReference>
<evidence type="ECO:0000313" key="5">
    <source>
        <dbReference type="EMBL" id="GAA3668783.1"/>
    </source>
</evidence>
<evidence type="ECO:0000256" key="3">
    <source>
        <dbReference type="ARBA" id="ARBA00022840"/>
    </source>
</evidence>
<comment type="caution">
    <text evidence="5">The sequence shown here is derived from an EMBL/GenBank/DDBJ whole genome shotgun (WGS) entry which is preliminary data.</text>
</comment>
<evidence type="ECO:0000259" key="4">
    <source>
        <dbReference type="PROSITE" id="PS50893"/>
    </source>
</evidence>
<dbReference type="SUPFAM" id="SSF50331">
    <property type="entry name" value="MOP-like"/>
    <property type="match status" value="1"/>
</dbReference>
<organism evidence="5 6">
    <name type="scientific">Arthrobacter ginkgonis</name>
    <dbReference type="NCBI Taxonomy" id="1630594"/>
    <lineage>
        <taxon>Bacteria</taxon>
        <taxon>Bacillati</taxon>
        <taxon>Actinomycetota</taxon>
        <taxon>Actinomycetes</taxon>
        <taxon>Micrococcales</taxon>
        <taxon>Micrococcaceae</taxon>
        <taxon>Arthrobacter</taxon>
    </lineage>
</organism>
<evidence type="ECO:0000256" key="2">
    <source>
        <dbReference type="ARBA" id="ARBA00022741"/>
    </source>
</evidence>
<dbReference type="SMART" id="SM00382">
    <property type="entry name" value="AAA"/>
    <property type="match status" value="1"/>
</dbReference>
<accession>A0ABP7BSE3</accession>
<name>A0ABP7BSE3_9MICC</name>
<dbReference type="InterPro" id="IPR003439">
    <property type="entry name" value="ABC_transporter-like_ATP-bd"/>
</dbReference>
<dbReference type="Pfam" id="PF08402">
    <property type="entry name" value="TOBE_2"/>
    <property type="match status" value="1"/>
</dbReference>
<dbReference type="PROSITE" id="PS50893">
    <property type="entry name" value="ABC_TRANSPORTER_2"/>
    <property type="match status" value="1"/>
</dbReference>
<reference evidence="6" key="1">
    <citation type="journal article" date="2019" name="Int. J. Syst. Evol. Microbiol.">
        <title>The Global Catalogue of Microorganisms (GCM) 10K type strain sequencing project: providing services to taxonomists for standard genome sequencing and annotation.</title>
        <authorList>
            <consortium name="The Broad Institute Genomics Platform"/>
            <consortium name="The Broad Institute Genome Sequencing Center for Infectious Disease"/>
            <person name="Wu L."/>
            <person name="Ma J."/>
        </authorList>
    </citation>
    <scope>NUCLEOTIDE SEQUENCE [LARGE SCALE GENOMIC DNA]</scope>
    <source>
        <strain evidence="6">JCM 30742</strain>
    </source>
</reference>
<keyword evidence="1" id="KW-0813">Transport</keyword>
<proteinExistence type="predicted"/>
<keyword evidence="3 5" id="KW-0067">ATP-binding</keyword>
<evidence type="ECO:0000313" key="6">
    <source>
        <dbReference type="Proteomes" id="UP001500752"/>
    </source>
</evidence>
<protein>
    <submittedName>
        <fullName evidence="5">ABC transporter ATP-binding protein</fullName>
    </submittedName>
</protein>
<dbReference type="PROSITE" id="PS00211">
    <property type="entry name" value="ABC_TRANSPORTER_1"/>
    <property type="match status" value="1"/>
</dbReference>
<dbReference type="PANTHER" id="PTHR42781">
    <property type="entry name" value="SPERMIDINE/PUTRESCINE IMPORT ATP-BINDING PROTEIN POTA"/>
    <property type="match status" value="1"/>
</dbReference>
<dbReference type="Pfam" id="PF00005">
    <property type="entry name" value="ABC_tran"/>
    <property type="match status" value="1"/>
</dbReference>
<dbReference type="SUPFAM" id="SSF52540">
    <property type="entry name" value="P-loop containing nucleoside triphosphate hydrolases"/>
    <property type="match status" value="1"/>
</dbReference>
<feature type="domain" description="ABC transporter" evidence="4">
    <location>
        <begin position="5"/>
        <end position="249"/>
    </location>
</feature>
<dbReference type="InterPro" id="IPR008995">
    <property type="entry name" value="Mo/tungstate-bd_C_term_dom"/>
</dbReference>
<keyword evidence="2" id="KW-0547">Nucleotide-binding</keyword>
<keyword evidence="6" id="KW-1185">Reference proteome</keyword>
<sequence>MDHSLSIRQLTKHFRRRDGAVVAAIDDANLEVEPGEFVVLLGPSGCGKTTLLRSVAGLETPDSGSIQVNGTPVFDGERGTCVSPERRNLSMMFQSYALWPHMTAEQNVRYPLENRKTDRLGRPAMKDKVAAALSMVGIGELGAQYPAQLSGGQQQRVALARALVNDSTVVLFDEPLSNVDAKVREQLRIELLATQRRLGFTALFVTHDQAEAMELATRIAVLDRGKVQQIGTPTEVYARPATEYVAKFIGNTNQLSGRQRSSGDGFETELGTLHAGSGAPACTAANLLWRPENGQLSRERPVGRNALPGRIVASLYLGTHTEYLVRSGEVSSRIWTSGPDRFVRDEDVWIGINPEDIMVFPTEDAAVAEPDAVRVGA</sequence>
<dbReference type="GO" id="GO:0005524">
    <property type="term" value="F:ATP binding"/>
    <property type="evidence" value="ECO:0007669"/>
    <property type="project" value="UniProtKB-KW"/>
</dbReference>